<dbReference type="PANTHER" id="PTHR43539:SF78">
    <property type="entry name" value="FLAVIN-CONTAINING MONOOXYGENASE"/>
    <property type="match status" value="1"/>
</dbReference>
<accession>A0ABT4T913</accession>
<keyword evidence="3" id="KW-1185">Reference proteome</keyword>
<dbReference type="PRINTS" id="PR00368">
    <property type="entry name" value="FADPNR"/>
</dbReference>
<organism evidence="2 3">
    <name type="scientific">Nonomuraea ferruginea</name>
    <dbReference type="NCBI Taxonomy" id="46174"/>
    <lineage>
        <taxon>Bacteria</taxon>
        <taxon>Bacillati</taxon>
        <taxon>Actinomycetota</taxon>
        <taxon>Actinomycetes</taxon>
        <taxon>Streptosporangiales</taxon>
        <taxon>Streptosporangiaceae</taxon>
        <taxon>Nonomuraea</taxon>
    </lineage>
</organism>
<dbReference type="PANTHER" id="PTHR43539">
    <property type="entry name" value="FLAVIN-BINDING MONOOXYGENASE-LIKE PROTEIN (AFU_ORTHOLOGUE AFUA_4G09220)"/>
    <property type="match status" value="1"/>
</dbReference>
<dbReference type="InterPro" id="IPR050982">
    <property type="entry name" value="Auxin_biosynth/cation_transpt"/>
</dbReference>
<sequence>MPIDNDRLLIIGAGQSGLAAAHAALELGLRPVLLEASGRAAGSWPRYYDSLALFSPARYSSLPGLPFDGDPERYPRRDEVVVYLERYAAALVECGAELRTGARVDAVRPTGEPDGTGFLVRLTGGEELAAPALVAASGSFGRPHRPALPGLGAFTGPVLHAADYRSPASLPGEHVIVVGAGNSAVQIAHELAAERRVTLAGRAPIRFVEQRPLGRDLHFWFRVTGFDRLPLARAEAPPASPVLDDGRYRRALREGRYARRTMFARLDGDRAVWPDGRSERVDAVLLATGYRPNLPYLAGLGALSAGGRPRQRRGLSLTHPGLGYLGLEWQRTPSSNTLRGVGADARRVVAALARHLRGTRRRVSGPLPGY</sequence>
<evidence type="ECO:0000313" key="2">
    <source>
        <dbReference type="EMBL" id="MDA0646002.1"/>
    </source>
</evidence>
<dbReference type="InterPro" id="IPR036188">
    <property type="entry name" value="FAD/NAD-bd_sf"/>
</dbReference>
<gene>
    <name evidence="2" type="ORF">OUY24_35710</name>
</gene>
<evidence type="ECO:0000313" key="3">
    <source>
        <dbReference type="Proteomes" id="UP001212498"/>
    </source>
</evidence>
<reference evidence="2 3" key="1">
    <citation type="submission" date="2022-11" db="EMBL/GenBank/DDBJ databases">
        <title>Nonomuraea corallina sp. nov., a new species of the genus Nonomuraea isolated from sea side sediment in Thai sea.</title>
        <authorList>
            <person name="Ngamcharungchit C."/>
            <person name="Matsumoto A."/>
            <person name="Suriyachadkun C."/>
            <person name="Panbangred W."/>
            <person name="Inahashi Y."/>
            <person name="Intra B."/>
        </authorList>
    </citation>
    <scope>NUCLEOTIDE SEQUENCE [LARGE SCALE GENOMIC DNA]</scope>
    <source>
        <strain evidence="2 3">DSM 43553</strain>
    </source>
</reference>
<keyword evidence="1" id="KW-0560">Oxidoreductase</keyword>
<dbReference type="PRINTS" id="PR00411">
    <property type="entry name" value="PNDRDTASEI"/>
</dbReference>
<dbReference type="SUPFAM" id="SSF51905">
    <property type="entry name" value="FAD/NAD(P)-binding domain"/>
    <property type="match status" value="2"/>
</dbReference>
<name>A0ABT4T913_9ACTN</name>
<dbReference type="EMBL" id="JAPNUD010000167">
    <property type="protein sequence ID" value="MDA0646002.1"/>
    <property type="molecule type" value="Genomic_DNA"/>
</dbReference>
<dbReference type="RefSeq" id="WP_271279464.1">
    <property type="nucleotide sequence ID" value="NZ_BAABFD010000020.1"/>
</dbReference>
<protein>
    <submittedName>
        <fullName evidence="2">NAD(P)/FAD-dependent oxidoreductase</fullName>
    </submittedName>
</protein>
<dbReference type="Gene3D" id="3.50.50.60">
    <property type="entry name" value="FAD/NAD(P)-binding domain"/>
    <property type="match status" value="1"/>
</dbReference>
<dbReference type="Pfam" id="PF13738">
    <property type="entry name" value="Pyr_redox_3"/>
    <property type="match status" value="1"/>
</dbReference>
<comment type="caution">
    <text evidence="2">The sequence shown here is derived from an EMBL/GenBank/DDBJ whole genome shotgun (WGS) entry which is preliminary data.</text>
</comment>
<evidence type="ECO:0000256" key="1">
    <source>
        <dbReference type="ARBA" id="ARBA00023002"/>
    </source>
</evidence>
<dbReference type="Proteomes" id="UP001212498">
    <property type="component" value="Unassembled WGS sequence"/>
</dbReference>
<proteinExistence type="predicted"/>